<organism evidence="1 2">
    <name type="scientific">Cichorium intybus</name>
    <name type="common">Chicory</name>
    <dbReference type="NCBI Taxonomy" id="13427"/>
    <lineage>
        <taxon>Eukaryota</taxon>
        <taxon>Viridiplantae</taxon>
        <taxon>Streptophyta</taxon>
        <taxon>Embryophyta</taxon>
        <taxon>Tracheophyta</taxon>
        <taxon>Spermatophyta</taxon>
        <taxon>Magnoliopsida</taxon>
        <taxon>eudicotyledons</taxon>
        <taxon>Gunneridae</taxon>
        <taxon>Pentapetalae</taxon>
        <taxon>asterids</taxon>
        <taxon>campanulids</taxon>
        <taxon>Asterales</taxon>
        <taxon>Asteraceae</taxon>
        <taxon>Cichorioideae</taxon>
        <taxon>Cichorieae</taxon>
        <taxon>Cichoriinae</taxon>
        <taxon>Cichorium</taxon>
    </lineage>
</organism>
<sequence length="506" mass="56445">MTIDCLGKKSRAFIEKMKKFVSSGCSKIWKVGRDDPRRAIHALKVGFSLTVVSLLYLMEPLFKGVGQNAIWAVMTVVVVLEFTAGATLCKGLNRGFGTLLAASLAFLFEFIAREHGKVFRAVFIGASIFLIGTSTTYLRFFPKIKKNYDYGVLVFLLTFNLITVSSYRVDDILKLAKGRTYMIGIGSGICILMSLFIFPNWSGEDLHNNTVSKIEGLAKSIEACVTKYFSDEEPNLEIDETMEDPIYNNYKAVLDSKSTDETLAHHASWEPRHSWPCHKFPCQQYLKLGGVLRHFGYGVVALHGSLQTEIRTPRSVRLLFKDPCIRLASEVTKALKELAGSIRNRRHCSPEILTEQIHQALQDLDTALKSQPRLFLGPNSPYNTPKMLAMLTSTARQKFDHHLSSMKTDSPTSKPKGVSETEKKVLRPTLSKLAITSLEFSEALPIAAFVSLLVELVARLDLVIERVEELGNVACFKEFKDGGDVILDVDRKTSTEINISNFAGAE</sequence>
<dbReference type="Proteomes" id="UP001055811">
    <property type="component" value="Linkage Group LG07"/>
</dbReference>
<comment type="caution">
    <text evidence="1">The sequence shown here is derived from an EMBL/GenBank/DDBJ whole genome shotgun (WGS) entry which is preliminary data.</text>
</comment>
<evidence type="ECO:0000313" key="2">
    <source>
        <dbReference type="Proteomes" id="UP001055811"/>
    </source>
</evidence>
<evidence type="ECO:0000313" key="1">
    <source>
        <dbReference type="EMBL" id="KAI3710514.1"/>
    </source>
</evidence>
<accession>A0ACB9ALK3</accession>
<reference evidence="1 2" key="2">
    <citation type="journal article" date="2022" name="Mol. Ecol. Resour.">
        <title>The genomes of chicory, endive, great burdock and yacon provide insights into Asteraceae paleo-polyploidization history and plant inulin production.</title>
        <authorList>
            <person name="Fan W."/>
            <person name="Wang S."/>
            <person name="Wang H."/>
            <person name="Wang A."/>
            <person name="Jiang F."/>
            <person name="Liu H."/>
            <person name="Zhao H."/>
            <person name="Xu D."/>
            <person name="Zhang Y."/>
        </authorList>
    </citation>
    <scope>NUCLEOTIDE SEQUENCE [LARGE SCALE GENOMIC DNA]</scope>
    <source>
        <strain evidence="2">cv. Punajuju</strain>
        <tissue evidence="1">Leaves</tissue>
    </source>
</reference>
<dbReference type="EMBL" id="CM042015">
    <property type="protein sequence ID" value="KAI3710514.1"/>
    <property type="molecule type" value="Genomic_DNA"/>
</dbReference>
<reference evidence="2" key="1">
    <citation type="journal article" date="2022" name="Mol. Ecol. Resour.">
        <title>The genomes of chicory, endive, great burdock and yacon provide insights into Asteraceae palaeo-polyploidization history and plant inulin production.</title>
        <authorList>
            <person name="Fan W."/>
            <person name="Wang S."/>
            <person name="Wang H."/>
            <person name="Wang A."/>
            <person name="Jiang F."/>
            <person name="Liu H."/>
            <person name="Zhao H."/>
            <person name="Xu D."/>
            <person name="Zhang Y."/>
        </authorList>
    </citation>
    <scope>NUCLEOTIDE SEQUENCE [LARGE SCALE GENOMIC DNA]</scope>
    <source>
        <strain evidence="2">cv. Punajuju</strain>
    </source>
</reference>
<protein>
    <submittedName>
        <fullName evidence="1">Uncharacterized protein</fullName>
    </submittedName>
</protein>
<keyword evidence="2" id="KW-1185">Reference proteome</keyword>
<name>A0ACB9ALK3_CICIN</name>
<proteinExistence type="predicted"/>
<gene>
    <name evidence="1" type="ORF">L2E82_40297</name>
</gene>